<dbReference type="Proteomes" id="UP000077521">
    <property type="component" value="Unassembled WGS sequence"/>
</dbReference>
<sequence>MLSEILLLAAYPRVTTIQSDTHRAPVLIIATQVLQTVGEEQVVKVSSELERLLIALTPSQPETLAGCNADRLQQQYDAERFLDEGFEMSASNVVTALSKSAAQANMEQKLRRQPLWAKPLGLRYKEKQAFALEEKARILERAEQLGFVVDRSVGKPLTDS</sequence>
<evidence type="ECO:0000313" key="2">
    <source>
        <dbReference type="Proteomes" id="UP000077521"/>
    </source>
</evidence>
<protein>
    <submittedName>
        <fullName evidence="1">Uncharacterized protein</fullName>
    </submittedName>
</protein>
<organism evidence="1 2">
    <name type="scientific">Tilletia indica</name>
    <dbReference type="NCBI Taxonomy" id="43049"/>
    <lineage>
        <taxon>Eukaryota</taxon>
        <taxon>Fungi</taxon>
        <taxon>Dikarya</taxon>
        <taxon>Basidiomycota</taxon>
        <taxon>Ustilaginomycotina</taxon>
        <taxon>Exobasidiomycetes</taxon>
        <taxon>Tilletiales</taxon>
        <taxon>Tilletiaceae</taxon>
        <taxon>Tilletia</taxon>
    </lineage>
</organism>
<dbReference type="EMBL" id="LWDF02000374">
    <property type="protein sequence ID" value="KAE8249680.1"/>
    <property type="molecule type" value="Genomic_DNA"/>
</dbReference>
<evidence type="ECO:0000313" key="1">
    <source>
        <dbReference type="EMBL" id="KAE8249680.1"/>
    </source>
</evidence>
<reference evidence="1" key="2">
    <citation type="journal article" date="2019" name="IMA Fungus">
        <title>Genome sequencing and comparison of five Tilletia species to identify candidate genes for the detection of regulated species infecting wheat.</title>
        <authorList>
            <person name="Nguyen H.D.T."/>
            <person name="Sultana T."/>
            <person name="Kesanakurti P."/>
            <person name="Hambleton S."/>
        </authorList>
    </citation>
    <scope>NUCLEOTIDE SEQUENCE</scope>
    <source>
        <strain evidence="1">DAOMC 236416</strain>
    </source>
</reference>
<keyword evidence="2" id="KW-1185">Reference proteome</keyword>
<gene>
    <name evidence="1" type="ORF">A4X13_0g5113</name>
</gene>
<name>A0A8T8SV18_9BASI</name>
<reference evidence="1" key="1">
    <citation type="submission" date="2016-04" db="EMBL/GenBank/DDBJ databases">
        <authorList>
            <person name="Nguyen H.D."/>
            <person name="Samba Siva P."/>
            <person name="Cullis J."/>
            <person name="Levesque C.A."/>
            <person name="Hambleton S."/>
        </authorList>
    </citation>
    <scope>NUCLEOTIDE SEQUENCE</scope>
    <source>
        <strain evidence="1">DAOMC 236416</strain>
    </source>
</reference>
<dbReference type="AlphaFoldDB" id="A0A8T8SV18"/>
<accession>A0A8T8SV18</accession>
<comment type="caution">
    <text evidence="1">The sequence shown here is derived from an EMBL/GenBank/DDBJ whole genome shotgun (WGS) entry which is preliminary data.</text>
</comment>
<proteinExistence type="predicted"/>